<organism evidence="2 3">
    <name type="scientific">Botrytis deweyae</name>
    <dbReference type="NCBI Taxonomy" id="2478750"/>
    <lineage>
        <taxon>Eukaryota</taxon>
        <taxon>Fungi</taxon>
        <taxon>Dikarya</taxon>
        <taxon>Ascomycota</taxon>
        <taxon>Pezizomycotina</taxon>
        <taxon>Leotiomycetes</taxon>
        <taxon>Helotiales</taxon>
        <taxon>Sclerotiniaceae</taxon>
        <taxon>Botrytis</taxon>
    </lineage>
</organism>
<dbReference type="RefSeq" id="XP_038811499.1">
    <property type="nucleotide sequence ID" value="XM_038951963.1"/>
</dbReference>
<evidence type="ECO:0000313" key="2">
    <source>
        <dbReference type="EMBL" id="KAF7931607.1"/>
    </source>
</evidence>
<name>A0ABQ7IQK6_9HELO</name>
<keyword evidence="3" id="KW-1185">Reference proteome</keyword>
<gene>
    <name evidence="2" type="ORF">EAE98_004343</name>
</gene>
<sequence>MADLNSFYALLYITVEPQIRKHPEKTKKANQNPINFLTDDQVDGKELTLDQSFRSPKIINANSNPRSEVQGADCSSTYVDCSISSYSEPKPKVLIKIEFDPDYVLFRTKVLLIRPPTNSGCCWTSGAMSDSGPVTPAAGKRIHSPEGESSNKRLRSADASAKAPNPASAPVETNPEARDWIPADGDGVESKWAQDHIIFNPKSEPDDASSFPRFRYYFDAAVYAPMRVVGPSERWKYAPADFNSHGEILSKRVSVGLPAVSDNRQIVRYDKKPLRGSVPLVLPDHHLPDYVDFDKTNKPDWPAQKFGDLEVRPVPETREKLTNEAVFRRNQQRYKESGLKALSGVPDHDDEPASDEANVQTSTKAIARTGPNPSRPGHSRKASQP</sequence>
<proteinExistence type="predicted"/>
<evidence type="ECO:0000313" key="3">
    <source>
        <dbReference type="Proteomes" id="UP000783213"/>
    </source>
</evidence>
<dbReference type="GeneID" id="62231117"/>
<dbReference type="Proteomes" id="UP000783213">
    <property type="component" value="Unassembled WGS sequence"/>
</dbReference>
<dbReference type="EMBL" id="RCSX01000008">
    <property type="protein sequence ID" value="KAF7931607.1"/>
    <property type="molecule type" value="Genomic_DNA"/>
</dbReference>
<feature type="region of interest" description="Disordered" evidence="1">
    <location>
        <begin position="133"/>
        <end position="178"/>
    </location>
</feature>
<accession>A0ABQ7IQK6</accession>
<reference evidence="2 3" key="1">
    <citation type="journal article" date="2020" name="Genome Biol. Evol.">
        <title>Comparative genomics of Sclerotiniaceae.</title>
        <authorList>
            <person name="Valero Jimenez C.A."/>
            <person name="Steentjes M."/>
            <person name="Scholten O.E."/>
            <person name="Van Kan J.A.L."/>
        </authorList>
    </citation>
    <scope>NUCLEOTIDE SEQUENCE [LARGE SCALE GENOMIC DNA]</scope>
    <source>
        <strain evidence="2 3">B1</strain>
    </source>
</reference>
<evidence type="ECO:0000256" key="1">
    <source>
        <dbReference type="SAM" id="MobiDB-lite"/>
    </source>
</evidence>
<feature type="region of interest" description="Disordered" evidence="1">
    <location>
        <begin position="330"/>
        <end position="385"/>
    </location>
</feature>
<protein>
    <submittedName>
        <fullName evidence="2">Uncharacterized protein</fullName>
    </submittedName>
</protein>
<comment type="caution">
    <text evidence="2">The sequence shown here is derived from an EMBL/GenBank/DDBJ whole genome shotgun (WGS) entry which is preliminary data.</text>
</comment>
<feature type="compositionally biased region" description="Low complexity" evidence="1">
    <location>
        <begin position="157"/>
        <end position="170"/>
    </location>
</feature>